<organism evidence="3 4">
    <name type="scientific">Flavivirga spongiicola</name>
    <dbReference type="NCBI Taxonomy" id="421621"/>
    <lineage>
        <taxon>Bacteria</taxon>
        <taxon>Pseudomonadati</taxon>
        <taxon>Bacteroidota</taxon>
        <taxon>Flavobacteriia</taxon>
        <taxon>Flavobacteriales</taxon>
        <taxon>Flavobacteriaceae</taxon>
        <taxon>Flavivirga</taxon>
    </lineage>
</organism>
<dbReference type="SUPFAM" id="SSF52096">
    <property type="entry name" value="ClpP/crotonase"/>
    <property type="match status" value="1"/>
</dbReference>
<name>A0ABU7XTD6_9FLAO</name>
<comment type="caution">
    <text evidence="3">The sequence shown here is derived from an EMBL/GenBank/DDBJ whole genome shotgun (WGS) entry which is preliminary data.</text>
</comment>
<dbReference type="Gene3D" id="2.30.42.10">
    <property type="match status" value="1"/>
</dbReference>
<dbReference type="Gene3D" id="3.30.750.44">
    <property type="match status" value="1"/>
</dbReference>
<reference evidence="3 4" key="1">
    <citation type="submission" date="2022-09" db="EMBL/GenBank/DDBJ databases">
        <title>Genome sequencing of Flavivirga sp. MEBiC05379.</title>
        <authorList>
            <person name="Oh H.-M."/>
            <person name="Kwon K.K."/>
            <person name="Park M.J."/>
            <person name="Yang S.-H."/>
        </authorList>
    </citation>
    <scope>NUCLEOTIDE SEQUENCE [LARGE SCALE GENOMIC DNA]</scope>
    <source>
        <strain evidence="3 4">MEBiC05379</strain>
    </source>
</reference>
<keyword evidence="4" id="KW-1185">Reference proteome</keyword>
<feature type="chain" id="PRO_5046276417" evidence="1">
    <location>
        <begin position="20"/>
        <end position="733"/>
    </location>
</feature>
<evidence type="ECO:0000313" key="3">
    <source>
        <dbReference type="EMBL" id="MEF3833714.1"/>
    </source>
</evidence>
<proteinExistence type="predicted"/>
<dbReference type="Pfam" id="PF03572">
    <property type="entry name" value="Peptidase_S41"/>
    <property type="match status" value="1"/>
</dbReference>
<dbReference type="PANTHER" id="PTHR32060:SF30">
    <property type="entry name" value="CARBOXY-TERMINAL PROCESSING PROTEASE CTPA"/>
    <property type="match status" value="1"/>
</dbReference>
<protein>
    <submittedName>
        <fullName evidence="3">S41 family peptidase</fullName>
    </submittedName>
</protein>
<dbReference type="InterPro" id="IPR005151">
    <property type="entry name" value="Tail-specific_protease"/>
</dbReference>
<sequence length="733" mass="83827">MKKLLFLFSFIFISNISLAQNSTNLDFEIVENEKAKNWKEMGQGQYKVHFDQNIKQHGETSASIESIGETVNFKALGYHIPADFGGKKIKLTGFIKTENIVNGWAGLWMRIDPQVAFDNMKSRGIKGTTDWKKYEVELNLSNQAETVVIGGLLVGSGKMWVDNLEVTIDGFPLDKAPQKKLTKAQKDKEFDQGSLITFSNLDNNQIQNLDLLGRIWGFLKYYHPEVGKGNYNWDYELFRILPKYKDSKTNLDRDNILSNWIEGLGEVIVCKSCKETSEDAILKPDLDWIKNSNMSTALKDKLQYIRKNRHQGNHYYIEMTPNVGNPIFKNEGSYKDMPYKDTGFRLLALYRYWNMIQYFFPNRHLIDKDWNTCLTEYIPQFINVKNDLEYELAFLKIIADIKDTHANLSGGKYKIQEQRGKFYPPMHVRFIENKLVVDAYFNEETKASIGLEVGDIITHINGKPVSKIVENIHDFYPASNQPTRLRDISFDILRSTNNTLDISVKRDGKVFDKTLKLFEQKEIEGYYRWYKREKNGSSFKMLDNNIGYITLKNIKKEDVKVIRKDFKDTKGIIVDIRNYPSAFMPFTLGSFFTSKYAPFVKFTNGSVNNPGAFTYGKDLSIPPKEKFYKGKVVVLVNEISQSQAEYTAMAFRAGDNVTLVGSTTAGADGNVSRISLPGGLMTMISGIGVYYPDGTETQRIGIVPDIEVLPTVKGIKEGRDEILEKAIEIINKD</sequence>
<dbReference type="EMBL" id="JAODOP010000004">
    <property type="protein sequence ID" value="MEF3833714.1"/>
    <property type="molecule type" value="Genomic_DNA"/>
</dbReference>
<feature type="domain" description="Tail specific protease" evidence="2">
    <location>
        <begin position="497"/>
        <end position="709"/>
    </location>
</feature>
<evidence type="ECO:0000313" key="4">
    <source>
        <dbReference type="Proteomes" id="UP001337305"/>
    </source>
</evidence>
<dbReference type="RefSeq" id="WP_303306054.1">
    <property type="nucleotide sequence ID" value="NZ_JAODOP010000004.1"/>
</dbReference>
<keyword evidence="1" id="KW-0732">Signal</keyword>
<dbReference type="Proteomes" id="UP001337305">
    <property type="component" value="Unassembled WGS sequence"/>
</dbReference>
<dbReference type="CDD" id="cd07562">
    <property type="entry name" value="Peptidase_S41_TRI"/>
    <property type="match status" value="1"/>
</dbReference>
<evidence type="ECO:0000259" key="2">
    <source>
        <dbReference type="SMART" id="SM00245"/>
    </source>
</evidence>
<dbReference type="PANTHER" id="PTHR32060">
    <property type="entry name" value="TAIL-SPECIFIC PROTEASE"/>
    <property type="match status" value="1"/>
</dbReference>
<dbReference type="Gene3D" id="2.60.120.260">
    <property type="entry name" value="Galactose-binding domain-like"/>
    <property type="match status" value="1"/>
</dbReference>
<gene>
    <name evidence="3" type="ORF">N1F79_11275</name>
</gene>
<dbReference type="InterPro" id="IPR029045">
    <property type="entry name" value="ClpP/crotonase-like_dom_sf"/>
</dbReference>
<evidence type="ECO:0000256" key="1">
    <source>
        <dbReference type="SAM" id="SignalP"/>
    </source>
</evidence>
<accession>A0ABU7XTD6</accession>
<dbReference type="SMART" id="SM00245">
    <property type="entry name" value="TSPc"/>
    <property type="match status" value="1"/>
</dbReference>
<dbReference type="Gene3D" id="3.90.226.10">
    <property type="entry name" value="2-enoyl-CoA Hydratase, Chain A, domain 1"/>
    <property type="match status" value="1"/>
</dbReference>
<dbReference type="SUPFAM" id="SSF50156">
    <property type="entry name" value="PDZ domain-like"/>
    <property type="match status" value="1"/>
</dbReference>
<dbReference type="InterPro" id="IPR036034">
    <property type="entry name" value="PDZ_sf"/>
</dbReference>
<feature type="signal peptide" evidence="1">
    <location>
        <begin position="1"/>
        <end position="19"/>
    </location>
</feature>